<keyword evidence="7" id="KW-0804">Transcription</keyword>
<sequence>MSLGEFLVHRLLGGARDPVPPSPVPSCSSSDDGSSSAPPTSTASALFGQQALALQLAQFQLAQLCQAAFLAQFQQQQQQQIKTIDDFVSSAALSPSASSSASSDSCESRKRPLKSASPDASVAIKKPKILKRTHLDDAETNSPVSGMFIKEASDIPSTEELQKEADLDETAAMVVVSEESRKQISLIPNVIGDSICALCKVRYDDVFKLAQHKCPRIVHEAYKCPECDKVFSCPANLASHRRWHKPRSESQQVCPTCDQRFDSKKQLRAHGCLMAHSPTIASLLFS</sequence>
<keyword evidence="4 9" id="KW-0863">Zinc-finger</keyword>
<dbReference type="SUPFAM" id="SSF57667">
    <property type="entry name" value="beta-beta-alpha zinc fingers"/>
    <property type="match status" value="1"/>
</dbReference>
<evidence type="ECO:0000256" key="4">
    <source>
        <dbReference type="ARBA" id="ARBA00022771"/>
    </source>
</evidence>
<dbReference type="InterPro" id="IPR013087">
    <property type="entry name" value="Znf_C2H2_type"/>
</dbReference>
<dbReference type="GO" id="GO:0008270">
    <property type="term" value="F:zinc ion binding"/>
    <property type="evidence" value="ECO:0007669"/>
    <property type="project" value="UniProtKB-KW"/>
</dbReference>
<evidence type="ECO:0000256" key="10">
    <source>
        <dbReference type="SAM" id="MobiDB-lite"/>
    </source>
</evidence>
<evidence type="ECO:0000256" key="2">
    <source>
        <dbReference type="ARBA" id="ARBA00022723"/>
    </source>
</evidence>
<dbReference type="InterPro" id="IPR036236">
    <property type="entry name" value="Znf_C2H2_sf"/>
</dbReference>
<dbReference type="Proteomes" id="UP000298663">
    <property type="component" value="Unassembled WGS sequence"/>
</dbReference>
<keyword evidence="5" id="KW-0862">Zinc</keyword>
<dbReference type="GO" id="GO:0030182">
    <property type="term" value="P:neuron differentiation"/>
    <property type="evidence" value="ECO:0007669"/>
    <property type="project" value="TreeGrafter"/>
</dbReference>
<dbReference type="GO" id="GO:0000978">
    <property type="term" value="F:RNA polymerase II cis-regulatory region sequence-specific DNA binding"/>
    <property type="evidence" value="ECO:0007669"/>
    <property type="project" value="TreeGrafter"/>
</dbReference>
<dbReference type="SMART" id="SM00355">
    <property type="entry name" value="ZnF_C2H2"/>
    <property type="match status" value="3"/>
</dbReference>
<dbReference type="GO" id="GO:0010564">
    <property type="term" value="P:regulation of cell cycle process"/>
    <property type="evidence" value="ECO:0007669"/>
    <property type="project" value="TreeGrafter"/>
</dbReference>
<dbReference type="InterPro" id="IPR042972">
    <property type="entry name" value="INSM1/2"/>
</dbReference>
<dbReference type="AlphaFoldDB" id="A0A4V5ZXW1"/>
<protein>
    <recommendedName>
        <fullName evidence="11">C2H2-type domain-containing protein</fullName>
    </recommendedName>
</protein>
<evidence type="ECO:0000313" key="12">
    <source>
        <dbReference type="EMBL" id="TKR61325.1"/>
    </source>
</evidence>
<feature type="region of interest" description="Disordered" evidence="10">
    <location>
        <begin position="95"/>
        <end position="120"/>
    </location>
</feature>
<evidence type="ECO:0000256" key="1">
    <source>
        <dbReference type="ARBA" id="ARBA00004123"/>
    </source>
</evidence>
<dbReference type="STRING" id="34508.A0A4V5ZXW1"/>
<dbReference type="GO" id="GO:0017053">
    <property type="term" value="C:transcription repressor complex"/>
    <property type="evidence" value="ECO:0007669"/>
    <property type="project" value="TreeGrafter"/>
</dbReference>
<reference evidence="12 13" key="2">
    <citation type="journal article" date="2019" name="G3 (Bethesda)">
        <title>Hybrid Assembly of the Genome of the Entomopathogenic Nematode Steinernema carpocapsae Identifies the X-Chromosome.</title>
        <authorList>
            <person name="Serra L."/>
            <person name="Macchietto M."/>
            <person name="Macias-Munoz A."/>
            <person name="McGill C.J."/>
            <person name="Rodriguez I.M."/>
            <person name="Rodriguez B."/>
            <person name="Murad R."/>
            <person name="Mortazavi A."/>
        </authorList>
    </citation>
    <scope>NUCLEOTIDE SEQUENCE [LARGE SCALE GENOMIC DNA]</scope>
    <source>
        <strain evidence="12 13">ALL</strain>
    </source>
</reference>
<evidence type="ECO:0000256" key="3">
    <source>
        <dbReference type="ARBA" id="ARBA00022737"/>
    </source>
</evidence>
<name>A0A4V5ZXW1_STECR</name>
<proteinExistence type="predicted"/>
<gene>
    <name evidence="12" type="ORF">L596_028446</name>
</gene>
<feature type="region of interest" description="Disordered" evidence="10">
    <location>
        <begin position="14"/>
        <end position="42"/>
    </location>
</feature>
<evidence type="ECO:0000313" key="13">
    <source>
        <dbReference type="Proteomes" id="UP000298663"/>
    </source>
</evidence>
<dbReference type="PANTHER" id="PTHR15065:SF4">
    <property type="entry name" value="LD18634P"/>
    <property type="match status" value="1"/>
</dbReference>
<dbReference type="Gene3D" id="3.30.160.60">
    <property type="entry name" value="Classic Zinc Finger"/>
    <property type="match status" value="1"/>
</dbReference>
<evidence type="ECO:0000256" key="9">
    <source>
        <dbReference type="PROSITE-ProRule" id="PRU00042"/>
    </source>
</evidence>
<reference evidence="12 13" key="1">
    <citation type="journal article" date="2015" name="Genome Biol.">
        <title>Comparative genomics of Steinernema reveals deeply conserved gene regulatory networks.</title>
        <authorList>
            <person name="Dillman A.R."/>
            <person name="Macchietto M."/>
            <person name="Porter C.F."/>
            <person name="Rogers A."/>
            <person name="Williams B."/>
            <person name="Antoshechkin I."/>
            <person name="Lee M.M."/>
            <person name="Goodwin Z."/>
            <person name="Lu X."/>
            <person name="Lewis E.E."/>
            <person name="Goodrich-Blair H."/>
            <person name="Stock S.P."/>
            <person name="Adams B.J."/>
            <person name="Sternberg P.W."/>
            <person name="Mortazavi A."/>
        </authorList>
    </citation>
    <scope>NUCLEOTIDE SEQUENCE [LARGE SCALE GENOMIC DNA]</scope>
    <source>
        <strain evidence="12 13">ALL</strain>
    </source>
</reference>
<dbReference type="GO" id="GO:0005634">
    <property type="term" value="C:nucleus"/>
    <property type="evidence" value="ECO:0007669"/>
    <property type="project" value="UniProtKB-SubCell"/>
</dbReference>
<dbReference type="PROSITE" id="PS50157">
    <property type="entry name" value="ZINC_FINGER_C2H2_2"/>
    <property type="match status" value="1"/>
</dbReference>
<dbReference type="Pfam" id="PF00096">
    <property type="entry name" value="zf-C2H2"/>
    <property type="match status" value="2"/>
</dbReference>
<dbReference type="EMBL" id="AZBU02000011">
    <property type="protein sequence ID" value="TKR61325.1"/>
    <property type="molecule type" value="Genomic_DNA"/>
</dbReference>
<evidence type="ECO:0000256" key="6">
    <source>
        <dbReference type="ARBA" id="ARBA00023015"/>
    </source>
</evidence>
<feature type="domain" description="C2H2-type" evidence="11">
    <location>
        <begin position="222"/>
        <end position="249"/>
    </location>
</feature>
<feature type="compositionally biased region" description="Low complexity" evidence="10">
    <location>
        <begin position="95"/>
        <end position="105"/>
    </location>
</feature>
<keyword evidence="6" id="KW-0805">Transcription regulation</keyword>
<evidence type="ECO:0000256" key="8">
    <source>
        <dbReference type="ARBA" id="ARBA00023242"/>
    </source>
</evidence>
<evidence type="ECO:0000256" key="5">
    <source>
        <dbReference type="ARBA" id="ARBA00022833"/>
    </source>
</evidence>
<feature type="compositionally biased region" description="Low complexity" evidence="10">
    <location>
        <begin position="25"/>
        <end position="42"/>
    </location>
</feature>
<keyword evidence="3" id="KW-0677">Repeat</keyword>
<accession>A0A4V5ZXW1</accession>
<dbReference type="FunFam" id="3.30.160.60:FF:001896">
    <property type="entry name" value="insulinoma-associated protein 1b"/>
    <property type="match status" value="1"/>
</dbReference>
<dbReference type="OrthoDB" id="8953942at2759"/>
<keyword evidence="2" id="KW-0479">Metal-binding</keyword>
<comment type="caution">
    <text evidence="12">The sequence shown here is derived from an EMBL/GenBank/DDBJ whole genome shotgun (WGS) entry which is preliminary data.</text>
</comment>
<dbReference type="PROSITE" id="PS00028">
    <property type="entry name" value="ZINC_FINGER_C2H2_1"/>
    <property type="match status" value="2"/>
</dbReference>
<comment type="subcellular location">
    <subcellularLocation>
        <location evidence="1">Nucleus</location>
    </subcellularLocation>
</comment>
<keyword evidence="8" id="KW-0539">Nucleus</keyword>
<organism evidence="12 13">
    <name type="scientific">Steinernema carpocapsae</name>
    <name type="common">Entomopathogenic nematode</name>
    <dbReference type="NCBI Taxonomy" id="34508"/>
    <lineage>
        <taxon>Eukaryota</taxon>
        <taxon>Metazoa</taxon>
        <taxon>Ecdysozoa</taxon>
        <taxon>Nematoda</taxon>
        <taxon>Chromadorea</taxon>
        <taxon>Rhabditida</taxon>
        <taxon>Tylenchina</taxon>
        <taxon>Panagrolaimomorpha</taxon>
        <taxon>Strongyloidoidea</taxon>
        <taxon>Steinernematidae</taxon>
        <taxon>Steinernema</taxon>
    </lineage>
</organism>
<keyword evidence="13" id="KW-1185">Reference proteome</keyword>
<dbReference type="PANTHER" id="PTHR15065">
    <property type="entry name" value="INSULINOMA-ASSOCIATED 1"/>
    <property type="match status" value="1"/>
</dbReference>
<evidence type="ECO:0000256" key="7">
    <source>
        <dbReference type="ARBA" id="ARBA00023163"/>
    </source>
</evidence>
<dbReference type="GO" id="GO:0001227">
    <property type="term" value="F:DNA-binding transcription repressor activity, RNA polymerase II-specific"/>
    <property type="evidence" value="ECO:0007669"/>
    <property type="project" value="TreeGrafter"/>
</dbReference>
<evidence type="ECO:0000259" key="11">
    <source>
        <dbReference type="PROSITE" id="PS50157"/>
    </source>
</evidence>